<dbReference type="AlphaFoldDB" id="A0A1X9YVM4"/>
<dbReference type="STRING" id="709015.GCA_000472485_03356"/>
<dbReference type="KEGG" id="pact:CA264_16620"/>
<sequence>MKLFNHSKFSYSTLTFLAPYWLFAASGILIPVAIHLWNKRQGKRVKVGSLRWLEPSASKRWSSIKLNDVWLLLLRCLILILLAVALAQPVWVHQPKVQGQKVVYVGPELLYSSARASIQPTLDSLLQRGYTLHSYTSDFEKIPQEAWEQLKSRTQDSTLSNQSNYWSLLPALADKYKKPQDSVWLFTSDQQTFFAGARPEAIPENIRWIPVATTTTADWLQAAVQTSPDSLLLLIGQSTREDVSYSRYRIKASTQSINLSENQSLKLRLKGDSLLASTGNTSSQVKIQAEPLQVAVLASKSQQAEVKYLRAALQAISSYTSQPINLKPDITNADWLFWLQEEELPTSIKQAVSRGQNVWVQQRAKSSGLKASMATAAGNEVLVRQVSTGSSAADATAIWTTQAIDALLSAQQIGSGRLYTFRSGFGPAWSELGESGQLPGLLLPLLFPQAEAARYDMRALDEQQLMPTATATLMKAATPEAEHAPLLKWVVLAAFMLFLIERFIAGRRSKV</sequence>
<evidence type="ECO:0000313" key="4">
    <source>
        <dbReference type="Proteomes" id="UP000266292"/>
    </source>
</evidence>
<dbReference type="InterPro" id="IPR024163">
    <property type="entry name" value="Aerotolerance_reg_N"/>
</dbReference>
<evidence type="ECO:0000313" key="3">
    <source>
        <dbReference type="EMBL" id="ARS36919.1"/>
    </source>
</evidence>
<name>A0A1X9YVM4_9BACT</name>
<dbReference type="PANTHER" id="PTHR37464:SF1">
    <property type="entry name" value="BLL2463 PROTEIN"/>
    <property type="match status" value="1"/>
</dbReference>
<dbReference type="PANTHER" id="PTHR37464">
    <property type="entry name" value="BLL2463 PROTEIN"/>
    <property type="match status" value="1"/>
</dbReference>
<keyword evidence="4" id="KW-1185">Reference proteome</keyword>
<dbReference type="NCBIfam" id="TIGR02226">
    <property type="entry name" value="two_anch"/>
    <property type="match status" value="1"/>
</dbReference>
<feature type="transmembrane region" description="Helical" evidence="1">
    <location>
        <begin position="69"/>
        <end position="91"/>
    </location>
</feature>
<reference evidence="4" key="1">
    <citation type="submission" date="2017-05" db="EMBL/GenBank/DDBJ databases">
        <authorList>
            <person name="Ray J."/>
            <person name="Price M."/>
            <person name="Deutschbauer A."/>
        </authorList>
    </citation>
    <scope>NUCLEOTIDE SEQUENCE [LARGE SCALE GENOMIC DNA]</scope>
    <source>
        <strain evidence="4">DSM 19842</strain>
    </source>
</reference>
<evidence type="ECO:0000259" key="2">
    <source>
        <dbReference type="Pfam" id="PF07584"/>
    </source>
</evidence>
<keyword evidence="1" id="KW-0472">Membrane</keyword>
<feature type="transmembrane region" description="Helical" evidence="1">
    <location>
        <begin position="20"/>
        <end position="37"/>
    </location>
</feature>
<gene>
    <name evidence="3" type="ORF">CA264_16620</name>
</gene>
<dbReference type="InterPro" id="IPR011933">
    <property type="entry name" value="Double_TM_dom"/>
</dbReference>
<protein>
    <recommendedName>
        <fullName evidence="2">Aerotolerance regulator N-terminal domain-containing protein</fullName>
    </recommendedName>
</protein>
<organism evidence="3 4">
    <name type="scientific">Pontibacter actiniarum</name>
    <dbReference type="NCBI Taxonomy" id="323450"/>
    <lineage>
        <taxon>Bacteria</taxon>
        <taxon>Pseudomonadati</taxon>
        <taxon>Bacteroidota</taxon>
        <taxon>Cytophagia</taxon>
        <taxon>Cytophagales</taxon>
        <taxon>Hymenobacteraceae</taxon>
        <taxon>Pontibacter</taxon>
    </lineage>
</organism>
<dbReference type="OrthoDB" id="890881at2"/>
<feature type="domain" description="Aerotolerance regulator N-terminal" evidence="2">
    <location>
        <begin position="15"/>
        <end position="89"/>
    </location>
</feature>
<dbReference type="Pfam" id="PF07584">
    <property type="entry name" value="BatA"/>
    <property type="match status" value="1"/>
</dbReference>
<proteinExistence type="predicted"/>
<keyword evidence="1" id="KW-0812">Transmembrane</keyword>
<accession>A0A1X9YVM4</accession>
<evidence type="ECO:0000256" key="1">
    <source>
        <dbReference type="SAM" id="Phobius"/>
    </source>
</evidence>
<dbReference type="Proteomes" id="UP000266292">
    <property type="component" value="Chromosome"/>
</dbReference>
<keyword evidence="1" id="KW-1133">Transmembrane helix</keyword>
<dbReference type="EMBL" id="CP021235">
    <property type="protein sequence ID" value="ARS36919.1"/>
    <property type="molecule type" value="Genomic_DNA"/>
</dbReference>